<evidence type="ECO:0000256" key="3">
    <source>
        <dbReference type="ARBA" id="ARBA00023274"/>
    </source>
</evidence>
<organism evidence="6 7">
    <name type="scientific">Verticillium longisporum</name>
    <name type="common">Verticillium dahliae var. longisporum</name>
    <dbReference type="NCBI Taxonomy" id="100787"/>
    <lineage>
        <taxon>Eukaryota</taxon>
        <taxon>Fungi</taxon>
        <taxon>Dikarya</taxon>
        <taxon>Ascomycota</taxon>
        <taxon>Pezizomycotina</taxon>
        <taxon>Sordariomycetes</taxon>
        <taxon>Hypocreomycetidae</taxon>
        <taxon>Glomerellales</taxon>
        <taxon>Plectosphaerellaceae</taxon>
        <taxon>Verticillium</taxon>
    </lineage>
</organism>
<dbReference type="CDD" id="cd00336">
    <property type="entry name" value="Ribosomal_L22"/>
    <property type="match status" value="1"/>
</dbReference>
<dbReference type="EMBL" id="CVQI01037272">
    <property type="protein sequence ID" value="CRK48141.1"/>
    <property type="molecule type" value="Genomic_DNA"/>
</dbReference>
<sequence>MSAHLPSRRIALSAHSTLSSLATGAPSSQRLLPLNQRRTKWSLPSLFGRGRKASDPSRQALENGLTIFALRNRLTWRINLGVHVPPIEAVADRTPSEQPTSPSMSAHLPSRRIALSAHSTLSSLATSAPSSQRLLPLNQRRTKWSLPSLFGRGRKASDPGNRSSGGHDLDDPKVRQRLLAEQQQTKAPALSDSIFQDEVEAATSDSLAARTNAPDGARQATPAEAAAWRLDPDPRSRVRWERKRVIQMVQRQTASSEPSDYARRVEHIRQTERQMTHKSPFLETSTKKLVMLARQIQGKTLQDALTQMTYSKKKMAREVKFQLEEARDFAVVSRGMGLGKAGAASGGDKDAAVIKVKTKDGQSLKITDPSSLYVAEAWVNKGPSRNRRIEFKGRGRTGVIISPSTGISVVLKEEKTRIREHNERVAKEAKRKPWVHLPNRPVTAQRPYYSW</sequence>
<name>A0A0G4NP67_VERLO</name>
<dbReference type="InterPro" id="IPR036394">
    <property type="entry name" value="Ribosomal_uL22_sf"/>
</dbReference>
<dbReference type="PANTHER" id="PTHR13501">
    <property type="entry name" value="CHLOROPLAST 50S RIBOSOMAL PROTEIN L22-RELATED"/>
    <property type="match status" value="1"/>
</dbReference>
<dbReference type="SUPFAM" id="SSF54843">
    <property type="entry name" value="Ribosomal protein L22"/>
    <property type="match status" value="1"/>
</dbReference>
<dbReference type="GO" id="GO:0015934">
    <property type="term" value="C:large ribosomal subunit"/>
    <property type="evidence" value="ECO:0007669"/>
    <property type="project" value="InterPro"/>
</dbReference>
<dbReference type="InterPro" id="IPR047867">
    <property type="entry name" value="Ribosomal_uL22_bac/org-type"/>
</dbReference>
<keyword evidence="3 4" id="KW-0687">Ribonucleoprotein</keyword>
<evidence type="ECO:0000313" key="7">
    <source>
        <dbReference type="Proteomes" id="UP000045706"/>
    </source>
</evidence>
<dbReference type="AlphaFoldDB" id="A0A0G4NP67"/>
<evidence type="ECO:0008006" key="8">
    <source>
        <dbReference type="Google" id="ProtNLM"/>
    </source>
</evidence>
<evidence type="ECO:0000256" key="5">
    <source>
        <dbReference type="SAM" id="MobiDB-lite"/>
    </source>
</evidence>
<proteinExistence type="inferred from homology"/>
<dbReference type="GO" id="GO:0003735">
    <property type="term" value="F:structural constituent of ribosome"/>
    <property type="evidence" value="ECO:0007669"/>
    <property type="project" value="InterPro"/>
</dbReference>
<protein>
    <recommendedName>
        <fullName evidence="8">Mitochondrial large ribosomal subunit</fullName>
    </recommendedName>
</protein>
<feature type="region of interest" description="Disordered" evidence="5">
    <location>
        <begin position="205"/>
        <end position="226"/>
    </location>
</feature>
<evidence type="ECO:0000256" key="1">
    <source>
        <dbReference type="ARBA" id="ARBA00009451"/>
    </source>
</evidence>
<keyword evidence="2 4" id="KW-0689">Ribosomal protein</keyword>
<dbReference type="GO" id="GO:0006412">
    <property type="term" value="P:translation"/>
    <property type="evidence" value="ECO:0007669"/>
    <property type="project" value="InterPro"/>
</dbReference>
<gene>
    <name evidence="6" type="ORF">BN1723_001398</name>
</gene>
<dbReference type="Gene3D" id="3.90.470.10">
    <property type="entry name" value="Ribosomal protein L22/L17"/>
    <property type="match status" value="1"/>
</dbReference>
<evidence type="ECO:0000256" key="4">
    <source>
        <dbReference type="RuleBase" id="RU004005"/>
    </source>
</evidence>
<feature type="region of interest" description="Disordered" evidence="5">
    <location>
        <begin position="146"/>
        <end position="171"/>
    </location>
</feature>
<evidence type="ECO:0000313" key="6">
    <source>
        <dbReference type="EMBL" id="CRK48141.1"/>
    </source>
</evidence>
<dbReference type="PANTHER" id="PTHR13501:SF10">
    <property type="entry name" value="LARGE RIBOSOMAL SUBUNIT PROTEIN UL22M"/>
    <property type="match status" value="1"/>
</dbReference>
<comment type="similarity">
    <text evidence="1 4">Belongs to the universal ribosomal protein uL22 family.</text>
</comment>
<dbReference type="Pfam" id="PF00237">
    <property type="entry name" value="Ribosomal_L22"/>
    <property type="match status" value="2"/>
</dbReference>
<dbReference type="Proteomes" id="UP000045706">
    <property type="component" value="Unassembled WGS sequence"/>
</dbReference>
<dbReference type="FunFam" id="3.90.470.10:FF:000017">
    <property type="entry name" value="54S ribosomal protein L22, mitochondrial"/>
    <property type="match status" value="1"/>
</dbReference>
<accession>A0A0G4NP67</accession>
<evidence type="ECO:0000256" key="2">
    <source>
        <dbReference type="ARBA" id="ARBA00022980"/>
    </source>
</evidence>
<reference evidence="7" key="1">
    <citation type="submission" date="2015-05" db="EMBL/GenBank/DDBJ databases">
        <authorList>
            <person name="Fogelqvist Johan"/>
        </authorList>
    </citation>
    <scope>NUCLEOTIDE SEQUENCE [LARGE SCALE GENOMIC DNA]</scope>
</reference>
<dbReference type="InterPro" id="IPR001063">
    <property type="entry name" value="Ribosomal_uL22"/>
</dbReference>